<feature type="compositionally biased region" description="Basic and acidic residues" evidence="1">
    <location>
        <begin position="127"/>
        <end position="143"/>
    </location>
</feature>
<organism evidence="3 4">
    <name type="scientific">Dictyobacter arantiisoli</name>
    <dbReference type="NCBI Taxonomy" id="2014874"/>
    <lineage>
        <taxon>Bacteria</taxon>
        <taxon>Bacillati</taxon>
        <taxon>Chloroflexota</taxon>
        <taxon>Ktedonobacteria</taxon>
        <taxon>Ktedonobacterales</taxon>
        <taxon>Dictyobacteraceae</taxon>
        <taxon>Dictyobacter</taxon>
    </lineage>
</organism>
<dbReference type="RefSeq" id="WP_149403860.1">
    <property type="nucleotide sequence ID" value="NZ_BIXY01000090.1"/>
</dbReference>
<gene>
    <name evidence="3" type="ORF">KDI_45710</name>
</gene>
<accession>A0A5A5THZ8</accession>
<dbReference type="Proteomes" id="UP000322530">
    <property type="component" value="Unassembled WGS sequence"/>
</dbReference>
<sequence>MFHLDPRFTGLVGLLFLILGIFNLYTGQKRLQILHANGFKRPWYKEHALLTGLEYVLLGLVVLINMGISLGFFSVAQAAIVIPIYIGLLCIAAAILGLIFVQRYQIRKGRQETAATGNRQPTTTSDTPRELTAEQRTLQEQHRRERRKKAAAARRRQSGRS</sequence>
<reference evidence="3 4" key="1">
    <citation type="submission" date="2019-01" db="EMBL/GenBank/DDBJ databases">
        <title>Draft genome sequence of Dictyobacter sp. Uno17.</title>
        <authorList>
            <person name="Wang C.M."/>
            <person name="Zheng Y."/>
            <person name="Sakai Y."/>
            <person name="Abe K."/>
            <person name="Yokota A."/>
            <person name="Yabe S."/>
        </authorList>
    </citation>
    <scope>NUCLEOTIDE SEQUENCE [LARGE SCALE GENOMIC DNA]</scope>
    <source>
        <strain evidence="3 4">Uno17</strain>
    </source>
</reference>
<evidence type="ECO:0000256" key="2">
    <source>
        <dbReference type="SAM" id="Phobius"/>
    </source>
</evidence>
<keyword evidence="4" id="KW-1185">Reference proteome</keyword>
<evidence type="ECO:0008006" key="5">
    <source>
        <dbReference type="Google" id="ProtNLM"/>
    </source>
</evidence>
<feature type="transmembrane region" description="Helical" evidence="2">
    <location>
        <begin position="79"/>
        <end position="101"/>
    </location>
</feature>
<evidence type="ECO:0000313" key="4">
    <source>
        <dbReference type="Proteomes" id="UP000322530"/>
    </source>
</evidence>
<feature type="transmembrane region" description="Helical" evidence="2">
    <location>
        <begin position="48"/>
        <end position="73"/>
    </location>
</feature>
<feature type="compositionally biased region" description="Basic residues" evidence="1">
    <location>
        <begin position="144"/>
        <end position="161"/>
    </location>
</feature>
<dbReference type="OrthoDB" id="166687at2"/>
<evidence type="ECO:0000313" key="3">
    <source>
        <dbReference type="EMBL" id="GCF11007.1"/>
    </source>
</evidence>
<feature type="transmembrane region" description="Helical" evidence="2">
    <location>
        <begin position="6"/>
        <end position="27"/>
    </location>
</feature>
<dbReference type="AlphaFoldDB" id="A0A5A5THZ8"/>
<feature type="region of interest" description="Disordered" evidence="1">
    <location>
        <begin position="111"/>
        <end position="161"/>
    </location>
</feature>
<evidence type="ECO:0000256" key="1">
    <source>
        <dbReference type="SAM" id="MobiDB-lite"/>
    </source>
</evidence>
<keyword evidence="2" id="KW-0812">Transmembrane</keyword>
<feature type="compositionally biased region" description="Polar residues" evidence="1">
    <location>
        <begin position="113"/>
        <end position="126"/>
    </location>
</feature>
<dbReference type="EMBL" id="BIXY01000090">
    <property type="protein sequence ID" value="GCF11007.1"/>
    <property type="molecule type" value="Genomic_DNA"/>
</dbReference>
<protein>
    <recommendedName>
        <fullName evidence="5">DUF3784 domain-containing protein</fullName>
    </recommendedName>
</protein>
<keyword evidence="2" id="KW-1133">Transmembrane helix</keyword>
<keyword evidence="2" id="KW-0472">Membrane</keyword>
<proteinExistence type="predicted"/>
<name>A0A5A5THZ8_9CHLR</name>
<comment type="caution">
    <text evidence="3">The sequence shown here is derived from an EMBL/GenBank/DDBJ whole genome shotgun (WGS) entry which is preliminary data.</text>
</comment>